<evidence type="ECO:0000313" key="4">
    <source>
        <dbReference type="Proteomes" id="UP000774326"/>
    </source>
</evidence>
<evidence type="ECO:0000256" key="1">
    <source>
        <dbReference type="ARBA" id="ARBA00024339"/>
    </source>
</evidence>
<dbReference type="InterPro" id="IPR039156">
    <property type="entry name" value="PHAF1/BROMI"/>
</dbReference>
<protein>
    <submittedName>
        <fullName evidence="3">Uncharacterized protein</fullName>
    </submittedName>
</protein>
<reference evidence="3" key="2">
    <citation type="submission" date="2021-01" db="EMBL/GenBank/DDBJ databases">
        <authorList>
            <person name="Schikora-Tamarit M.A."/>
        </authorList>
    </citation>
    <scope>NUCLEOTIDE SEQUENCE</scope>
    <source>
        <strain evidence="3">CBS2887</strain>
    </source>
</reference>
<accession>A0A9P8PWK5</accession>
<dbReference type="AlphaFoldDB" id="A0A9P8PWK5"/>
<organism evidence="3 4">
    <name type="scientific">Wickerhamomyces pijperi</name>
    <name type="common">Yeast</name>
    <name type="synonym">Pichia pijperi</name>
    <dbReference type="NCBI Taxonomy" id="599730"/>
    <lineage>
        <taxon>Eukaryota</taxon>
        <taxon>Fungi</taxon>
        <taxon>Dikarya</taxon>
        <taxon>Ascomycota</taxon>
        <taxon>Saccharomycotina</taxon>
        <taxon>Saccharomycetes</taxon>
        <taxon>Phaffomycetales</taxon>
        <taxon>Wickerhamomycetaceae</taxon>
        <taxon>Wickerhamomyces</taxon>
    </lineage>
</organism>
<dbReference type="InterPro" id="IPR005373">
    <property type="entry name" value="PHAF1"/>
</dbReference>
<evidence type="ECO:0000256" key="2">
    <source>
        <dbReference type="SAM" id="MobiDB-lite"/>
    </source>
</evidence>
<dbReference type="EMBL" id="JAEUBG010005058">
    <property type="protein sequence ID" value="KAH3678885.1"/>
    <property type="molecule type" value="Genomic_DNA"/>
</dbReference>
<comment type="caution">
    <text evidence="3">The sequence shown here is derived from an EMBL/GenBank/DDBJ whole genome shotgun (WGS) entry which is preliminary data.</text>
</comment>
<dbReference type="PANTHER" id="PTHR13465">
    <property type="entry name" value="UPF0183 PROTEIN"/>
    <property type="match status" value="1"/>
</dbReference>
<feature type="region of interest" description="Disordered" evidence="2">
    <location>
        <begin position="183"/>
        <end position="213"/>
    </location>
</feature>
<evidence type="ECO:0000313" key="3">
    <source>
        <dbReference type="EMBL" id="KAH3678885.1"/>
    </source>
</evidence>
<name>A0A9P8PWK5_WICPI</name>
<reference evidence="3" key="1">
    <citation type="journal article" date="2021" name="Open Biol.">
        <title>Shared evolutionary footprints suggest mitochondrial oxidative damage underlies multiple complex I losses in fungi.</title>
        <authorList>
            <person name="Schikora-Tamarit M.A."/>
            <person name="Marcet-Houben M."/>
            <person name="Nosek J."/>
            <person name="Gabaldon T."/>
        </authorList>
    </citation>
    <scope>NUCLEOTIDE SEQUENCE</scope>
    <source>
        <strain evidence="3">CBS2887</strain>
    </source>
</reference>
<feature type="compositionally biased region" description="Acidic residues" evidence="2">
    <location>
        <begin position="283"/>
        <end position="293"/>
    </location>
</feature>
<dbReference type="Pfam" id="PF03676">
    <property type="entry name" value="PHAF1"/>
    <property type="match status" value="1"/>
</dbReference>
<proteinExistence type="inferred from homology"/>
<dbReference type="PANTHER" id="PTHR13465:SF2">
    <property type="entry name" value="PHAGOSOME ASSEMBLY FACTOR 1"/>
    <property type="match status" value="1"/>
</dbReference>
<gene>
    <name evidence="3" type="ORF">WICPIJ_008812</name>
</gene>
<dbReference type="Proteomes" id="UP000774326">
    <property type="component" value="Unassembled WGS sequence"/>
</dbReference>
<feature type="region of interest" description="Disordered" evidence="2">
    <location>
        <begin position="281"/>
        <end position="301"/>
    </location>
</feature>
<keyword evidence="4" id="KW-1185">Reference proteome</keyword>
<feature type="compositionally biased region" description="Basic and acidic residues" evidence="2">
    <location>
        <begin position="189"/>
        <end position="204"/>
    </location>
</feature>
<sequence>MTELHFNINPAESLGDLKLGTYLNDTLNLLTQSKIQISLRYDSKKINETPLVLKLIKYGIHLIFNPKTQRMIMIDVEIPDLDHINVKQNNLGLIYCNEMIHNWKFTNLYNEVFGPTRRGVSYDNDSVYMLNYPGLTLKFDIGSLKFTEGSDIMTELLTLPQDDAVKCKRLYLHEYPSFHSFLSSQPTRSTKEKLQIKEKRHTAQGDKSSALNPPEIESIEISPGNKIKIHFLSNCRTPPLEISLHESTPDQIIRILGPPDAIYVKKPSKLKIHNIISQTESLSLDEEEEEEHEDQQINSREKSDEDFLYHNYFRYGVDFLYDHSSSNSQRIGTLIKVIFHNNLPSCHSTFRTYNKSQYRIPYLTSEEGDIIDSSSSFNDVKSVFELLGAQQKRNTTYLELTNDPIIIMNDSAELMVDSFDRIEDYSDTKSAKTLQKSMFYVMSSTGMVWEVINDDQIESLTLF</sequence>
<comment type="similarity">
    <text evidence="1">Belongs to the PHAF1 family.</text>
</comment>
<dbReference type="OrthoDB" id="411211at2759"/>